<sequence length="574" mass="63231">LERLGFRVKVYPSVTREPQDSTKVQGGKPDAADRAACSAYSSTDAETRADELMQAFRDPDVKAIICTIGGFTSHEILEYLDFDVIAMHPKVFCGFSDITTLHLALYAKSQLCSFYGPAAIVQLGEFPEPLSYTITSFLNAVQSMDPLGDVAPSTEWTDDKTANWFTRADITYQDKMKPNLGYTWLRSGTAEGPILGGCLPTLLQVRGTEYMPDLQDAILLIETPEGAQFDQGMALSDVNVALGWLRADGTFKKIRGLIVGRAFAYSEAQVEGFQRLIRHHTRGTSFPVLYGVDVGHTNPIATIPLGCLAELDAATNSFKILDPMEIPRILYLWMMCLNMKLTRPIETDISVLSKNGYDTPQDTPRVAYAIQMDEKLSPNVVVPCTPQGAYKRIDDDVVVGIATGFWTTSFFACFDHLVPNALMATLCPCVSLAQIASRLGMVPYKTALLFFTLLCSLELAVVALTTQQFISVAILGHNVSYHYYHAHRLEDARPAVNPMFVIVAVLTHATFAAALWVLRKRIRSQFQIPGSNANDCVSVTCCPCFSTAQMATHIKSYKPGSCTFGPVDTLPRYQ</sequence>
<dbReference type="PANTHER" id="PTHR30237:SF4">
    <property type="entry name" value="LD-CARBOXYPEPTIDASE C-TERMINAL DOMAIN-CONTAINING PROTEIN"/>
    <property type="match status" value="1"/>
</dbReference>
<organism evidence="4 5">
    <name type="scientific">Phytophthora cactorum</name>
    <dbReference type="NCBI Taxonomy" id="29920"/>
    <lineage>
        <taxon>Eukaryota</taxon>
        <taxon>Sar</taxon>
        <taxon>Stramenopiles</taxon>
        <taxon>Oomycota</taxon>
        <taxon>Peronosporomycetes</taxon>
        <taxon>Peronosporales</taxon>
        <taxon>Peronosporaceae</taxon>
        <taxon>Phytophthora</taxon>
    </lineage>
</organism>
<evidence type="ECO:0000259" key="3">
    <source>
        <dbReference type="Pfam" id="PF17676"/>
    </source>
</evidence>
<accession>A0A8T1U3T1</accession>
<evidence type="ECO:0000256" key="1">
    <source>
        <dbReference type="SAM" id="Phobius"/>
    </source>
</evidence>
<evidence type="ECO:0000259" key="2">
    <source>
        <dbReference type="Pfam" id="PF02016"/>
    </source>
</evidence>
<feature type="non-terminal residue" evidence="4">
    <location>
        <position position="1"/>
    </location>
</feature>
<keyword evidence="1" id="KW-1133">Transmembrane helix</keyword>
<dbReference type="InterPro" id="IPR040449">
    <property type="entry name" value="Peptidase_S66_N"/>
</dbReference>
<evidence type="ECO:0000313" key="5">
    <source>
        <dbReference type="Proteomes" id="UP000688947"/>
    </source>
</evidence>
<feature type="transmembrane region" description="Helical" evidence="1">
    <location>
        <begin position="495"/>
        <end position="518"/>
    </location>
</feature>
<comment type="caution">
    <text evidence="4">The sequence shown here is derived from an EMBL/GenBank/DDBJ whole genome shotgun (WGS) entry which is preliminary data.</text>
</comment>
<dbReference type="Pfam" id="PF17676">
    <property type="entry name" value="Peptidase_S66C"/>
    <property type="match status" value="1"/>
</dbReference>
<dbReference type="EMBL" id="JAENGZ010000980">
    <property type="protein sequence ID" value="KAG6951764.1"/>
    <property type="molecule type" value="Genomic_DNA"/>
</dbReference>
<dbReference type="NCBIfam" id="TIGR01571">
    <property type="entry name" value="A_thal_Cys_rich"/>
    <property type="match status" value="1"/>
</dbReference>
<feature type="transmembrane region" description="Helical" evidence="1">
    <location>
        <begin position="448"/>
        <end position="475"/>
    </location>
</feature>
<feature type="domain" description="LD-carboxypeptidase N-terminal" evidence="2">
    <location>
        <begin position="35"/>
        <end position="116"/>
    </location>
</feature>
<dbReference type="Pfam" id="PF04749">
    <property type="entry name" value="PLAC8"/>
    <property type="match status" value="1"/>
</dbReference>
<dbReference type="VEuPathDB" id="FungiDB:PC110_g15428"/>
<proteinExistence type="predicted"/>
<feature type="domain" description="LD-carboxypeptidase C-terminal" evidence="3">
    <location>
        <begin position="191"/>
        <end position="311"/>
    </location>
</feature>
<dbReference type="CDD" id="cd07062">
    <property type="entry name" value="Peptidase_S66_mccF_like"/>
    <property type="match status" value="1"/>
</dbReference>
<reference evidence="4" key="1">
    <citation type="submission" date="2021-01" db="EMBL/GenBank/DDBJ databases">
        <title>Phytophthora aleatoria, a newly-described species from Pinus radiata is distinct from Phytophthora cactorum isolates based on comparative genomics.</title>
        <authorList>
            <person name="Mcdougal R."/>
            <person name="Panda P."/>
            <person name="Williams N."/>
            <person name="Studholme D.J."/>
        </authorList>
    </citation>
    <scope>NUCLEOTIDE SEQUENCE</scope>
    <source>
        <strain evidence="4">NZFS 3830</strain>
    </source>
</reference>
<gene>
    <name evidence="4" type="ORF">JG687_00013397</name>
</gene>
<dbReference type="OrthoDB" id="5186469at2759"/>
<evidence type="ECO:0000313" key="4">
    <source>
        <dbReference type="EMBL" id="KAG6951764.1"/>
    </source>
</evidence>
<dbReference type="PANTHER" id="PTHR30237">
    <property type="entry name" value="MURAMOYLTETRAPEPTIDE CARBOXYPEPTIDASE"/>
    <property type="match status" value="1"/>
</dbReference>
<dbReference type="AlphaFoldDB" id="A0A8T1U3T1"/>
<name>A0A8T1U3T1_9STRA</name>
<dbReference type="InterPro" id="IPR040921">
    <property type="entry name" value="Peptidase_S66C"/>
</dbReference>
<dbReference type="Proteomes" id="UP000688947">
    <property type="component" value="Unassembled WGS sequence"/>
</dbReference>
<dbReference type="VEuPathDB" id="FungiDB:PC110_g15429"/>
<keyword evidence="1" id="KW-0472">Membrane</keyword>
<dbReference type="InterPro" id="IPR006461">
    <property type="entry name" value="PLAC_motif_containing"/>
</dbReference>
<protein>
    <recommendedName>
        <fullName evidence="6">LD-carboxypeptidase C-terminal domain-containing protein</fullName>
    </recommendedName>
</protein>
<dbReference type="Pfam" id="PF02016">
    <property type="entry name" value="Peptidase_S66"/>
    <property type="match status" value="1"/>
</dbReference>
<evidence type="ECO:0008006" key="6">
    <source>
        <dbReference type="Google" id="ProtNLM"/>
    </source>
</evidence>
<dbReference type="InterPro" id="IPR003507">
    <property type="entry name" value="S66_fam"/>
</dbReference>
<keyword evidence="1" id="KW-0812">Transmembrane</keyword>